<dbReference type="GO" id="GO:0009423">
    <property type="term" value="P:chorismate biosynthetic process"/>
    <property type="evidence" value="ECO:0007669"/>
    <property type="project" value="UniProtKB-UniPathway"/>
</dbReference>
<feature type="binding site" evidence="5">
    <location>
        <position position="98"/>
    </location>
    <ligand>
        <name>Mn(2+)</name>
        <dbReference type="ChEBI" id="CHEBI:29035"/>
    </ligand>
</feature>
<dbReference type="GO" id="GO:0009073">
    <property type="term" value="P:aromatic amino acid family biosynthetic process"/>
    <property type="evidence" value="ECO:0007669"/>
    <property type="project" value="UniProtKB-KW"/>
</dbReference>
<comment type="catalytic activity">
    <reaction evidence="4 6">
        <text>D-erythrose 4-phosphate + phosphoenolpyruvate + H2O = 7-phospho-2-dehydro-3-deoxy-D-arabino-heptonate + phosphate</text>
        <dbReference type="Rhea" id="RHEA:14717"/>
        <dbReference type="ChEBI" id="CHEBI:15377"/>
        <dbReference type="ChEBI" id="CHEBI:16897"/>
        <dbReference type="ChEBI" id="CHEBI:43474"/>
        <dbReference type="ChEBI" id="CHEBI:58394"/>
        <dbReference type="ChEBI" id="CHEBI:58702"/>
        <dbReference type="EC" id="2.5.1.54"/>
    </reaction>
</comment>
<comment type="caution">
    <text evidence="7">The sequence shown here is derived from an EMBL/GenBank/DDBJ whole genome shotgun (WGS) entry which is preliminary data.</text>
</comment>
<sequence>MPTLAQIQSSSTGSRAPVIHLEATTCTTIGHEHWSPDSWQSKPISQEIEYADQGALDSVCAQLRTMRPLIAPARIEALRRKLAEVANGRAFVMQGGDCAESFDDVRGDIIAGKRALLSQQSQALQLALGKPVVEIGRMAGQFAKPRSAAFEVLADGRQVPPFKGDNINSRDTTARMPDPRRLLVGHHLAATTLAFLELLDGQSSGQTMHTSHEALNLHLESAVTHGHYNTAADFLWIGERTRRLDGAHVEYCRGLRNPIGVKLGPGTDAGELVRLLAILDPTRSPGRVTLITRLGVVQVERVLPRLIAAVKASGHVPVWMCDPCHGNTFSTADGVKIRMVESVAAEVRKTFEVHARCGSHLGGLHLEQTGEEVTECVERAQALNDAVSFPHYRSLCDPRLSPGQAMKVVQALTAAAARGADDEIAILPATAHAVGEQAAEVRLVVEQSVL</sequence>
<feature type="binding site" evidence="5">
    <location>
        <position position="137"/>
    </location>
    <ligand>
        <name>phosphoenolpyruvate</name>
        <dbReference type="ChEBI" id="CHEBI:58702"/>
    </ligand>
</feature>
<feature type="binding site" evidence="5">
    <location>
        <position position="262"/>
    </location>
    <ligand>
        <name>phosphoenolpyruvate</name>
        <dbReference type="ChEBI" id="CHEBI:58702"/>
    </ligand>
</feature>
<keyword evidence="6" id="KW-0057">Aromatic amino acid biosynthesis</keyword>
<name>A0A5N5D4Q2_9PEZI</name>
<evidence type="ECO:0000256" key="3">
    <source>
        <dbReference type="ARBA" id="ARBA00022679"/>
    </source>
</evidence>
<feature type="binding site" evidence="5">
    <location>
        <position position="397"/>
    </location>
    <ligand>
        <name>Mn(2+)</name>
        <dbReference type="ChEBI" id="CHEBI:29035"/>
    </ligand>
</feature>
<dbReference type="EMBL" id="MDYX01000024">
    <property type="protein sequence ID" value="KAF9629114.1"/>
    <property type="molecule type" value="Genomic_DNA"/>
</dbReference>
<dbReference type="UniPathway" id="UPA00053">
    <property type="reaction ID" value="UER00084"/>
</dbReference>
<proteinExistence type="inferred from homology"/>
<reference evidence="8" key="1">
    <citation type="submission" date="2016-08" db="EMBL/GenBank/DDBJ databases">
        <authorList>
            <person name="Yan J."/>
        </authorList>
    </citation>
    <scope>NUCLEOTIDE SEQUENCE</scope>
    <source>
        <strain evidence="8">CSS-01s</strain>
    </source>
</reference>
<keyword evidence="6" id="KW-0028">Amino-acid biosynthesis</keyword>
<dbReference type="PANTHER" id="PTHR21337:SF0">
    <property type="entry name" value="PHOSPHO-2-DEHYDRO-3-DEOXYHEPTONATE ALDOLASE"/>
    <property type="match status" value="1"/>
</dbReference>
<evidence type="ECO:0000256" key="1">
    <source>
        <dbReference type="ARBA" id="ARBA00004688"/>
    </source>
</evidence>
<dbReference type="Proteomes" id="UP000627934">
    <property type="component" value="Unassembled WGS sequence"/>
</dbReference>
<reference evidence="8" key="2">
    <citation type="journal article" date="2018" name="DNA Res.">
        <title>Comparative genome and transcriptome analyses reveal adaptations to opportunistic infections in woody plant degrading pathogens of Botryosphaeriaceae.</title>
        <authorList>
            <person name="Yan J.Y."/>
            <person name="Zhao W.S."/>
            <person name="Chen Z."/>
            <person name="Xing Q.K."/>
            <person name="Zhang W."/>
            <person name="Chethana K.W.T."/>
            <person name="Xue M.F."/>
            <person name="Xu J.P."/>
            <person name="Phillips A.J.L."/>
            <person name="Wang Y."/>
            <person name="Liu J.H."/>
            <person name="Liu M."/>
            <person name="Zhou Y."/>
            <person name="Jayawardena R.S."/>
            <person name="Manawasinghe I.S."/>
            <person name="Huang J.B."/>
            <person name="Qiao G.H."/>
            <person name="Fu C.Y."/>
            <person name="Guo F.F."/>
            <person name="Dissanayake A.J."/>
            <person name="Peng Y.L."/>
            <person name="Hyde K.D."/>
            <person name="Li X.H."/>
        </authorList>
    </citation>
    <scope>NUCLEOTIDE SEQUENCE</scope>
    <source>
        <strain evidence="8">CSS-01s</strain>
    </source>
</reference>
<feature type="binding site" evidence="5">
    <location>
        <position position="293"/>
    </location>
    <ligand>
        <name>phosphoenolpyruvate</name>
        <dbReference type="ChEBI" id="CHEBI:58702"/>
    </ligand>
</feature>
<protein>
    <recommendedName>
        <fullName evidence="6">Phospho-2-dehydro-3-deoxyheptonate aldolase</fullName>
        <ecNumber evidence="6">2.5.1.54</ecNumber>
    </recommendedName>
</protein>
<feature type="binding site" evidence="5">
    <location>
        <begin position="239"/>
        <end position="240"/>
    </location>
    <ligand>
        <name>phosphoenolpyruvate</name>
        <dbReference type="ChEBI" id="CHEBI:58702"/>
    </ligand>
</feature>
<dbReference type="EC" id="2.5.1.54" evidence="6"/>
<evidence type="ECO:0000256" key="4">
    <source>
        <dbReference type="ARBA" id="ARBA00047508"/>
    </source>
</evidence>
<dbReference type="GO" id="GO:0008652">
    <property type="term" value="P:amino acid biosynthetic process"/>
    <property type="evidence" value="ECO:0007669"/>
    <property type="project" value="UniProtKB-KW"/>
</dbReference>
<dbReference type="AlphaFoldDB" id="A0A5N5D4Q2"/>
<comment type="cofactor">
    <cofactor evidence="5">
        <name>Mn(2+)</name>
        <dbReference type="ChEBI" id="CHEBI:29035"/>
    </cofactor>
    <cofactor evidence="5">
        <name>Co(2+)</name>
        <dbReference type="ChEBI" id="CHEBI:48828"/>
    </cofactor>
    <cofactor evidence="5">
        <name>Cd(2+)</name>
        <dbReference type="ChEBI" id="CHEBI:48775"/>
    </cofactor>
    <text evidence="5">Binds 1 divalent cation per subunit. The enzyme is active with manganese, cobalt or cadmium ions.</text>
</comment>
<keyword evidence="5" id="KW-0464">Manganese</keyword>
<comment type="pathway">
    <text evidence="1 6">Metabolic intermediate biosynthesis; chorismate biosynthesis; chorismate from D-erythrose 4-phosphate and phosphoenolpyruvate: step 1/7.</text>
</comment>
<dbReference type="Pfam" id="PF01474">
    <property type="entry name" value="DAHP_synth_2"/>
    <property type="match status" value="2"/>
</dbReference>
<comment type="similarity">
    <text evidence="2 6">Belongs to the class-II DAHP synthase family.</text>
</comment>
<keyword evidence="5" id="KW-0104">Cadmium</keyword>
<dbReference type="InterPro" id="IPR013785">
    <property type="entry name" value="Aldolase_TIM"/>
</dbReference>
<evidence type="ECO:0000256" key="6">
    <source>
        <dbReference type="RuleBase" id="RU363071"/>
    </source>
</evidence>
<evidence type="ECO:0000313" key="7">
    <source>
        <dbReference type="EMBL" id="KAB2572705.1"/>
    </source>
</evidence>
<reference evidence="7 9" key="3">
    <citation type="journal article" date="2019" name="Sci. Rep.">
        <title>A multi-omics analysis of the grapevine pathogen Lasiodiplodia theobromae reveals that temperature affects the expression of virulence- and pathogenicity-related genes.</title>
        <authorList>
            <person name="Felix C."/>
            <person name="Meneses R."/>
            <person name="Goncalves M.F.M."/>
            <person name="Tilleman L."/>
            <person name="Duarte A.S."/>
            <person name="Jorrin-Novo J.V."/>
            <person name="Van de Peer Y."/>
            <person name="Deforce D."/>
            <person name="Van Nieuwerburgh F."/>
            <person name="Esteves A.C."/>
            <person name="Alves A."/>
        </authorList>
    </citation>
    <scope>NUCLEOTIDE SEQUENCE [LARGE SCALE GENOMIC DNA]</scope>
    <source>
        <strain evidence="7 9">LA-SOL3</strain>
    </source>
</reference>
<evidence type="ECO:0000313" key="9">
    <source>
        <dbReference type="Proteomes" id="UP000325902"/>
    </source>
</evidence>
<dbReference type="PANTHER" id="PTHR21337">
    <property type="entry name" value="PHOSPHO-2-DEHYDRO-3-DEOXYHEPTONATE ALDOLASE 1, 2"/>
    <property type="match status" value="1"/>
</dbReference>
<dbReference type="OrthoDB" id="2338at2759"/>
<dbReference type="SUPFAM" id="SSF51569">
    <property type="entry name" value="Aldolase"/>
    <property type="match status" value="1"/>
</dbReference>
<evidence type="ECO:0000256" key="5">
    <source>
        <dbReference type="PIRSR" id="PIRSR602480-1"/>
    </source>
</evidence>
<feature type="binding site" evidence="5">
    <location>
        <position position="325"/>
    </location>
    <ligand>
        <name>Mn(2+)</name>
        <dbReference type="ChEBI" id="CHEBI:29035"/>
    </ligand>
</feature>
<keyword evidence="9" id="KW-1185">Reference proteome</keyword>
<keyword evidence="3 6" id="KW-0808">Transferase</keyword>
<dbReference type="InterPro" id="IPR002480">
    <property type="entry name" value="DAHP_synth_2"/>
</dbReference>
<organism evidence="7 9">
    <name type="scientific">Lasiodiplodia theobromae</name>
    <dbReference type="NCBI Taxonomy" id="45133"/>
    <lineage>
        <taxon>Eukaryota</taxon>
        <taxon>Fungi</taxon>
        <taxon>Dikarya</taxon>
        <taxon>Ascomycota</taxon>
        <taxon>Pezizomycotina</taxon>
        <taxon>Dothideomycetes</taxon>
        <taxon>Dothideomycetes incertae sedis</taxon>
        <taxon>Botryosphaeriales</taxon>
        <taxon>Botryosphaeriaceae</taxon>
        <taxon>Lasiodiplodia</taxon>
    </lineage>
</organism>
<feature type="binding site" evidence="5">
    <location>
        <position position="367"/>
    </location>
    <ligand>
        <name>Mn(2+)</name>
        <dbReference type="ChEBI" id="CHEBI:29035"/>
    </ligand>
</feature>
<accession>A0A5N5D4Q2</accession>
<dbReference type="EMBL" id="VCHE01000073">
    <property type="protein sequence ID" value="KAB2572705.1"/>
    <property type="molecule type" value="Genomic_DNA"/>
</dbReference>
<evidence type="ECO:0000313" key="8">
    <source>
        <dbReference type="EMBL" id="KAF9629114.1"/>
    </source>
</evidence>
<keyword evidence="5" id="KW-0170">Cobalt</keyword>
<evidence type="ECO:0000256" key="2">
    <source>
        <dbReference type="ARBA" id="ARBA00008911"/>
    </source>
</evidence>
<dbReference type="Gene3D" id="3.20.20.70">
    <property type="entry name" value="Aldolase class I"/>
    <property type="match status" value="1"/>
</dbReference>
<dbReference type="Proteomes" id="UP000325902">
    <property type="component" value="Unassembled WGS sequence"/>
</dbReference>
<dbReference type="GO" id="GO:0003849">
    <property type="term" value="F:3-deoxy-7-phosphoheptulonate synthase activity"/>
    <property type="evidence" value="ECO:0007669"/>
    <property type="project" value="UniProtKB-EC"/>
</dbReference>
<gene>
    <name evidence="7" type="primary">phzC</name>
    <name evidence="8" type="ORF">BFW01_g10317</name>
    <name evidence="7" type="ORF">DBV05_g8668</name>
</gene>